<sequence>MAVDQYLCTHNIHFCALSAGRARVLQHASAHKHNMLGNHPRRAGSGLRFEAVIDQGIVIVCNIIIECAKNRRAVK</sequence>
<evidence type="ECO:0000313" key="1">
    <source>
        <dbReference type="EMBL" id="MPN41734.1"/>
    </source>
</evidence>
<name>A0A645I001_9ZZZZ</name>
<gene>
    <name evidence="1" type="ORF">SDC9_189289</name>
</gene>
<dbReference type="EMBL" id="VSSQ01098980">
    <property type="protein sequence ID" value="MPN41734.1"/>
    <property type="molecule type" value="Genomic_DNA"/>
</dbReference>
<reference evidence="1" key="1">
    <citation type="submission" date="2019-08" db="EMBL/GenBank/DDBJ databases">
        <authorList>
            <person name="Kucharzyk K."/>
            <person name="Murdoch R.W."/>
            <person name="Higgins S."/>
            <person name="Loffler F."/>
        </authorList>
    </citation>
    <scope>NUCLEOTIDE SEQUENCE</scope>
</reference>
<accession>A0A645I001</accession>
<dbReference type="AlphaFoldDB" id="A0A645I001"/>
<protein>
    <submittedName>
        <fullName evidence="1">Uncharacterized protein</fullName>
    </submittedName>
</protein>
<comment type="caution">
    <text evidence="1">The sequence shown here is derived from an EMBL/GenBank/DDBJ whole genome shotgun (WGS) entry which is preliminary data.</text>
</comment>
<organism evidence="1">
    <name type="scientific">bioreactor metagenome</name>
    <dbReference type="NCBI Taxonomy" id="1076179"/>
    <lineage>
        <taxon>unclassified sequences</taxon>
        <taxon>metagenomes</taxon>
        <taxon>ecological metagenomes</taxon>
    </lineage>
</organism>
<proteinExistence type="predicted"/>